<dbReference type="PANTHER" id="PTHR12953:SF0">
    <property type="entry name" value="SUN DOMAIN-CONTAINING OSSIFICATION FACTOR"/>
    <property type="match status" value="1"/>
</dbReference>
<dbReference type="InterPro" id="IPR045120">
    <property type="entry name" value="Suco/Slp1-like"/>
</dbReference>
<accession>A0ABM1C2D1</accession>
<protein>
    <submittedName>
        <fullName evidence="8">SUN domain-containing ossification factor-like isoform X1</fullName>
    </submittedName>
</protein>
<feature type="region of interest" description="Disordered" evidence="5">
    <location>
        <begin position="148"/>
        <end position="208"/>
    </location>
</feature>
<evidence type="ECO:0000256" key="3">
    <source>
        <dbReference type="ARBA" id="ARBA00022989"/>
    </source>
</evidence>
<evidence type="ECO:0000313" key="7">
    <source>
        <dbReference type="Proteomes" id="UP000694941"/>
    </source>
</evidence>
<evidence type="ECO:0000256" key="2">
    <source>
        <dbReference type="ARBA" id="ARBA00022692"/>
    </source>
</evidence>
<proteinExistence type="predicted"/>
<keyword evidence="7" id="KW-1185">Reference proteome</keyword>
<comment type="subcellular location">
    <subcellularLocation>
        <location evidence="1">Membrane</location>
    </subcellularLocation>
</comment>
<sequence length="343" mass="38869">MKIFKVLQVSLCIFIEFLIRGWCTNSNRVLPQNNTEAQNELHESSQLPVQLENEELGDVSGETFTTNSKLVASAAKDFNDVENHPFEEESKDIIQLPLSSDTHPDITGSAEESTVRESVGELSATKELFNHPVKHDVENQLKSVKETSDLKQEMQPLQTKNSSQFADEHSDGAKYLSKDEKPTRQTLTDEEEENGLHSVIDKENQDKNIQGVGNKMQQKWPVEFEKGVKTDQEKSTDTPRSEPDVMPSFDEWKKKMLAEQEREGIVLVQDFVPGKKLAAHKRKQNYASYKCGAKIMGSNPEAEGKSRILSEMMDEYMLNPCKAKIWFVVELCESIQANQVCVK</sequence>
<feature type="signal peptide" evidence="6">
    <location>
        <begin position="1"/>
        <end position="23"/>
    </location>
</feature>
<keyword evidence="4" id="KW-0472">Membrane</keyword>
<name>A0ABM1C2D1_LIMPO</name>
<evidence type="ECO:0000256" key="4">
    <source>
        <dbReference type="ARBA" id="ARBA00023136"/>
    </source>
</evidence>
<dbReference type="Proteomes" id="UP000694941">
    <property type="component" value="Unplaced"/>
</dbReference>
<reference evidence="8" key="1">
    <citation type="submission" date="2025-08" db="UniProtKB">
        <authorList>
            <consortium name="RefSeq"/>
        </authorList>
    </citation>
    <scope>IDENTIFICATION</scope>
    <source>
        <tissue evidence="8">Muscle</tissue>
    </source>
</reference>
<dbReference type="PANTHER" id="PTHR12953">
    <property type="entry name" value="MEMBRANE PROTEIN CH1 RELATED"/>
    <property type="match status" value="1"/>
</dbReference>
<evidence type="ECO:0000256" key="5">
    <source>
        <dbReference type="SAM" id="MobiDB-lite"/>
    </source>
</evidence>
<keyword evidence="6" id="KW-0732">Signal</keyword>
<feature type="compositionally biased region" description="Polar residues" evidence="5">
    <location>
        <begin position="155"/>
        <end position="165"/>
    </location>
</feature>
<gene>
    <name evidence="8" type="primary">LOC106476929</name>
</gene>
<feature type="compositionally biased region" description="Basic and acidic residues" evidence="5">
    <location>
        <begin position="166"/>
        <end position="183"/>
    </location>
</feature>
<evidence type="ECO:0000256" key="1">
    <source>
        <dbReference type="ARBA" id="ARBA00004370"/>
    </source>
</evidence>
<keyword evidence="2" id="KW-0812">Transmembrane</keyword>
<dbReference type="RefSeq" id="XP_013792998.1">
    <property type="nucleotide sequence ID" value="XM_013937544.2"/>
</dbReference>
<feature type="region of interest" description="Disordered" evidence="5">
    <location>
        <begin position="225"/>
        <end position="247"/>
    </location>
</feature>
<evidence type="ECO:0000313" key="8">
    <source>
        <dbReference type="RefSeq" id="XP_013792998.1"/>
    </source>
</evidence>
<organism evidence="7 8">
    <name type="scientific">Limulus polyphemus</name>
    <name type="common">Atlantic horseshoe crab</name>
    <dbReference type="NCBI Taxonomy" id="6850"/>
    <lineage>
        <taxon>Eukaryota</taxon>
        <taxon>Metazoa</taxon>
        <taxon>Ecdysozoa</taxon>
        <taxon>Arthropoda</taxon>
        <taxon>Chelicerata</taxon>
        <taxon>Merostomata</taxon>
        <taxon>Xiphosura</taxon>
        <taxon>Limulidae</taxon>
        <taxon>Limulus</taxon>
    </lineage>
</organism>
<feature type="compositionally biased region" description="Basic and acidic residues" evidence="5">
    <location>
        <begin position="225"/>
        <end position="243"/>
    </location>
</feature>
<evidence type="ECO:0000256" key="6">
    <source>
        <dbReference type="SAM" id="SignalP"/>
    </source>
</evidence>
<keyword evidence="3" id="KW-1133">Transmembrane helix</keyword>
<dbReference type="GeneID" id="106476929"/>
<feature type="chain" id="PRO_5046530349" evidence="6">
    <location>
        <begin position="24"/>
        <end position="343"/>
    </location>
</feature>